<evidence type="ECO:0000256" key="4">
    <source>
        <dbReference type="ARBA" id="ARBA00022989"/>
    </source>
</evidence>
<keyword evidence="4 7" id="KW-1133">Transmembrane helix</keyword>
<evidence type="ECO:0000256" key="7">
    <source>
        <dbReference type="SAM" id="Phobius"/>
    </source>
</evidence>
<dbReference type="VEuPathDB" id="FungiDB:MELLADRAFT_32331"/>
<dbReference type="PROSITE" id="PS00216">
    <property type="entry name" value="SUGAR_TRANSPORT_1"/>
    <property type="match status" value="1"/>
</dbReference>
<accession>F4R4A6</accession>
<comment type="subcellular location">
    <subcellularLocation>
        <location evidence="1">Membrane</location>
        <topology evidence="1">Multi-pass membrane protein</topology>
    </subcellularLocation>
</comment>
<evidence type="ECO:0000313" key="10">
    <source>
        <dbReference type="Proteomes" id="UP000001072"/>
    </source>
</evidence>
<name>F4R4A6_MELLP</name>
<proteinExistence type="predicted"/>
<dbReference type="PANTHER" id="PTHR23504">
    <property type="entry name" value="MAJOR FACILITATOR SUPERFAMILY DOMAIN-CONTAINING PROTEIN 10"/>
    <property type="match status" value="1"/>
</dbReference>
<dbReference type="Pfam" id="PF07690">
    <property type="entry name" value="MFS_1"/>
    <property type="match status" value="1"/>
</dbReference>
<dbReference type="OrthoDB" id="196650at2759"/>
<dbReference type="FunFam" id="1.20.1250.20:FF:000223">
    <property type="entry name" value="Major facilitator superfamily domain-containing protein"/>
    <property type="match status" value="1"/>
</dbReference>
<feature type="transmembrane region" description="Helical" evidence="7">
    <location>
        <begin position="91"/>
        <end position="113"/>
    </location>
</feature>
<dbReference type="GO" id="GO:0016020">
    <property type="term" value="C:membrane"/>
    <property type="evidence" value="ECO:0007669"/>
    <property type="project" value="UniProtKB-SubCell"/>
</dbReference>
<feature type="transmembrane region" description="Helical" evidence="7">
    <location>
        <begin position="125"/>
        <end position="143"/>
    </location>
</feature>
<evidence type="ECO:0000256" key="3">
    <source>
        <dbReference type="ARBA" id="ARBA00022692"/>
    </source>
</evidence>
<feature type="transmembrane region" description="Helical" evidence="7">
    <location>
        <begin position="182"/>
        <end position="204"/>
    </location>
</feature>
<dbReference type="InterPro" id="IPR020846">
    <property type="entry name" value="MFS_dom"/>
</dbReference>
<dbReference type="InterPro" id="IPR011701">
    <property type="entry name" value="MFS"/>
</dbReference>
<reference evidence="10" key="1">
    <citation type="journal article" date="2011" name="Proc. Natl. Acad. Sci. U.S.A.">
        <title>Obligate biotrophy features unraveled by the genomic analysis of rust fungi.</title>
        <authorList>
            <person name="Duplessis S."/>
            <person name="Cuomo C.A."/>
            <person name="Lin Y.-C."/>
            <person name="Aerts A."/>
            <person name="Tisserant E."/>
            <person name="Veneault-Fourrey C."/>
            <person name="Joly D.L."/>
            <person name="Hacquard S."/>
            <person name="Amselem J."/>
            <person name="Cantarel B.L."/>
            <person name="Chiu R."/>
            <person name="Coutinho P.M."/>
            <person name="Feau N."/>
            <person name="Field M."/>
            <person name="Frey P."/>
            <person name="Gelhaye E."/>
            <person name="Goldberg J."/>
            <person name="Grabherr M.G."/>
            <person name="Kodira C.D."/>
            <person name="Kohler A."/>
            <person name="Kuees U."/>
            <person name="Lindquist E.A."/>
            <person name="Lucas S.M."/>
            <person name="Mago R."/>
            <person name="Mauceli E."/>
            <person name="Morin E."/>
            <person name="Murat C."/>
            <person name="Pangilinan J.L."/>
            <person name="Park R."/>
            <person name="Pearson M."/>
            <person name="Quesneville H."/>
            <person name="Rouhier N."/>
            <person name="Sakthikumar S."/>
            <person name="Salamov A.A."/>
            <person name="Schmutz J."/>
            <person name="Selles B."/>
            <person name="Shapiro H."/>
            <person name="Tanguay P."/>
            <person name="Tuskan G.A."/>
            <person name="Henrissat B."/>
            <person name="Van de Peer Y."/>
            <person name="Rouze P."/>
            <person name="Ellis J.G."/>
            <person name="Dodds P.N."/>
            <person name="Schein J.E."/>
            <person name="Zhong S."/>
            <person name="Hamelin R.C."/>
            <person name="Grigoriev I.V."/>
            <person name="Szabo L.J."/>
            <person name="Martin F."/>
        </authorList>
    </citation>
    <scope>NUCLEOTIDE SEQUENCE [LARGE SCALE GENOMIC DNA]</scope>
    <source>
        <strain evidence="10">98AG31 / pathotype 3-4-7</strain>
    </source>
</reference>
<evidence type="ECO:0000256" key="1">
    <source>
        <dbReference type="ARBA" id="ARBA00004141"/>
    </source>
</evidence>
<protein>
    <recommendedName>
        <fullName evidence="8">Major facilitator superfamily (MFS) profile domain-containing protein</fullName>
    </recommendedName>
</protein>
<feature type="transmembrane region" description="Helical" evidence="7">
    <location>
        <begin position="350"/>
        <end position="371"/>
    </location>
</feature>
<dbReference type="Gene3D" id="1.20.1250.20">
    <property type="entry name" value="MFS general substrate transporter like domains"/>
    <property type="match status" value="1"/>
</dbReference>
<feature type="transmembrane region" description="Helical" evidence="7">
    <location>
        <begin position="287"/>
        <end position="309"/>
    </location>
</feature>
<dbReference type="InterPro" id="IPR005829">
    <property type="entry name" value="Sugar_transporter_CS"/>
</dbReference>
<dbReference type="EMBL" id="GL883090">
    <property type="protein sequence ID" value="EGG13033.1"/>
    <property type="molecule type" value="Genomic_DNA"/>
</dbReference>
<evidence type="ECO:0000256" key="6">
    <source>
        <dbReference type="SAM" id="MobiDB-lite"/>
    </source>
</evidence>
<gene>
    <name evidence="9" type="ORF">MELLADRAFT_32331</name>
</gene>
<dbReference type="Proteomes" id="UP000001072">
    <property type="component" value="Unassembled WGS sequence"/>
</dbReference>
<dbReference type="PANTHER" id="PTHR23504:SF31">
    <property type="entry name" value="MAJOR FACILITATOR SUPERFAMILY DOMAIN-CONTAINING PROTEIN 10"/>
    <property type="match status" value="1"/>
</dbReference>
<keyword evidence="5 7" id="KW-0472">Membrane</keyword>
<dbReference type="RefSeq" id="XP_007403971.1">
    <property type="nucleotide sequence ID" value="XM_007403909.1"/>
</dbReference>
<feature type="transmembrane region" description="Helical" evidence="7">
    <location>
        <begin position="224"/>
        <end position="246"/>
    </location>
</feature>
<feature type="transmembrane region" description="Helical" evidence="7">
    <location>
        <begin position="149"/>
        <end position="170"/>
    </location>
</feature>
<keyword evidence="2" id="KW-0813">Transport</keyword>
<dbReference type="InterPro" id="IPR036259">
    <property type="entry name" value="MFS_trans_sf"/>
</dbReference>
<dbReference type="PROSITE" id="PS50850">
    <property type="entry name" value="MFS"/>
    <property type="match status" value="1"/>
</dbReference>
<organism evidence="10">
    <name type="scientific">Melampsora larici-populina (strain 98AG31 / pathotype 3-4-7)</name>
    <name type="common">Poplar leaf rust fungus</name>
    <dbReference type="NCBI Taxonomy" id="747676"/>
    <lineage>
        <taxon>Eukaryota</taxon>
        <taxon>Fungi</taxon>
        <taxon>Dikarya</taxon>
        <taxon>Basidiomycota</taxon>
        <taxon>Pucciniomycotina</taxon>
        <taxon>Pucciniomycetes</taxon>
        <taxon>Pucciniales</taxon>
        <taxon>Melampsoraceae</taxon>
        <taxon>Melampsora</taxon>
    </lineage>
</organism>
<dbReference type="GO" id="GO:0022857">
    <property type="term" value="F:transmembrane transporter activity"/>
    <property type="evidence" value="ECO:0007669"/>
    <property type="project" value="InterPro"/>
</dbReference>
<evidence type="ECO:0000256" key="2">
    <source>
        <dbReference type="ARBA" id="ARBA00022448"/>
    </source>
</evidence>
<feature type="region of interest" description="Disordered" evidence="6">
    <location>
        <begin position="255"/>
        <end position="274"/>
    </location>
</feature>
<dbReference type="eggNOG" id="KOG2615">
    <property type="taxonomic scope" value="Eukaryota"/>
</dbReference>
<dbReference type="AlphaFoldDB" id="F4R4A6"/>
<dbReference type="InParanoid" id="F4R4A6"/>
<feature type="compositionally biased region" description="Polar residues" evidence="6">
    <location>
        <begin position="255"/>
        <end position="272"/>
    </location>
</feature>
<dbReference type="KEGG" id="mlr:MELLADRAFT_32331"/>
<sequence>MDKEQSALQRKVVRIIFLSLLLDLLAFTMPLPLFPRLIASFVEAEKSSKGTMLSSILGVIRKSRAALVSMRASHLAPYSTESAVTHSKWDITILGGLLGSIFSFCQFLVSPYIGRLSDRFGRRPILLLTMIGNLASALLWLFSTSFGPYLLSRAIGGLSEGNVQLSIAIISDVSDPSTRAKSLALVGIAFSVCFTLGPSLGAWFAMQLPTSNTVKMGGTELNVYAAPAAITVILLLVETAFLAIALPETKQCSQDRAQKTSSSQKSDTISKPTRQRTIEQRYQRLKILARIHSMFLFFFSGAEFTLTFLTYDLYSFTNAQNGRLLGLIGILSSLLQGGHIRRSKKAPLSFVRNGVIACITSLTLLATLPFLHPGPKNMADGEMNFSSMIVLYSAAVALAYVSASVVNSLNTLASLECDDEQDVSKQVDSKIARGKALGDFRSAGQLGRAIGPLFATGLYWAQGPTLCYATCACGSGVVYLLSKLLDDSQLEKSGKAE</sequence>
<feature type="transmembrane region" description="Helical" evidence="7">
    <location>
        <begin position="383"/>
        <end position="401"/>
    </location>
</feature>
<keyword evidence="3 7" id="KW-0812">Transmembrane</keyword>
<evidence type="ECO:0000259" key="8">
    <source>
        <dbReference type="PROSITE" id="PS50850"/>
    </source>
</evidence>
<evidence type="ECO:0000256" key="5">
    <source>
        <dbReference type="ARBA" id="ARBA00023136"/>
    </source>
</evidence>
<evidence type="ECO:0000313" key="9">
    <source>
        <dbReference type="EMBL" id="EGG13033.1"/>
    </source>
</evidence>
<dbReference type="SUPFAM" id="SSF103473">
    <property type="entry name" value="MFS general substrate transporter"/>
    <property type="match status" value="1"/>
</dbReference>
<dbReference type="HOGENOM" id="CLU_001265_10_2_1"/>
<feature type="transmembrane region" description="Helical" evidence="7">
    <location>
        <begin position="321"/>
        <end position="338"/>
    </location>
</feature>
<feature type="transmembrane region" description="Helical" evidence="7">
    <location>
        <begin position="12"/>
        <end position="33"/>
    </location>
</feature>
<feature type="domain" description="Major facilitator superfamily (MFS) profile" evidence="8">
    <location>
        <begin position="12"/>
        <end position="490"/>
    </location>
</feature>
<dbReference type="GeneID" id="18927195"/>
<keyword evidence="10" id="KW-1185">Reference proteome</keyword>